<dbReference type="RefSeq" id="WP_252463919.1">
    <property type="nucleotide sequence ID" value="NZ_JALBWM010000001.1"/>
</dbReference>
<evidence type="ECO:0008006" key="3">
    <source>
        <dbReference type="Google" id="ProtNLM"/>
    </source>
</evidence>
<reference evidence="1" key="1">
    <citation type="journal article" date="2022" name="Arch. Microbiol.">
        <title>Microbulbifer okhotskensis sp. nov., isolated from a deep bottom sediment of the Okhotsk Sea.</title>
        <authorList>
            <person name="Romanenko L."/>
            <person name="Kurilenko V."/>
            <person name="Otstavnykh N."/>
            <person name="Velansky P."/>
            <person name="Isaeva M."/>
            <person name="Mikhailov V."/>
        </authorList>
    </citation>
    <scope>NUCLEOTIDE SEQUENCE</scope>
    <source>
        <strain evidence="1">OS29</strain>
    </source>
</reference>
<keyword evidence="2" id="KW-1185">Reference proteome</keyword>
<protein>
    <recommendedName>
        <fullName evidence="3">DUF2946 domain-containing protein</fullName>
    </recommendedName>
</protein>
<sequence length="147" mass="15472">MSGTRTIQSCSRLLQWQALLLLLVFLSARGLVPAGFMPAAFTAGTPYGLCHGDSRTALLLNALASNAHSNHHNSHTNPATNHNHDALTAHSFADNHCNFSAVASISSSAATELDIALSGFIYSPSLAGFHPALSSPYNRPLIRAPPA</sequence>
<organism evidence="1 2">
    <name type="scientific">Microbulbifer okhotskensis</name>
    <dbReference type="NCBI Taxonomy" id="2926617"/>
    <lineage>
        <taxon>Bacteria</taxon>
        <taxon>Pseudomonadati</taxon>
        <taxon>Pseudomonadota</taxon>
        <taxon>Gammaproteobacteria</taxon>
        <taxon>Cellvibrionales</taxon>
        <taxon>Microbulbiferaceae</taxon>
        <taxon>Microbulbifer</taxon>
    </lineage>
</organism>
<gene>
    <name evidence="1" type="ORF">MO867_00215</name>
</gene>
<dbReference type="EMBL" id="JALBWM010000001">
    <property type="protein sequence ID" value="MCO1332748.1"/>
    <property type="molecule type" value="Genomic_DNA"/>
</dbReference>
<proteinExistence type="predicted"/>
<dbReference type="Proteomes" id="UP001139028">
    <property type="component" value="Unassembled WGS sequence"/>
</dbReference>
<accession>A0A9X2ENC7</accession>
<evidence type="ECO:0000313" key="1">
    <source>
        <dbReference type="EMBL" id="MCO1332748.1"/>
    </source>
</evidence>
<comment type="caution">
    <text evidence="1">The sequence shown here is derived from an EMBL/GenBank/DDBJ whole genome shotgun (WGS) entry which is preliminary data.</text>
</comment>
<dbReference type="AlphaFoldDB" id="A0A9X2ENC7"/>
<name>A0A9X2ENC7_9GAMM</name>
<evidence type="ECO:0000313" key="2">
    <source>
        <dbReference type="Proteomes" id="UP001139028"/>
    </source>
</evidence>